<dbReference type="Proteomes" id="UP000292447">
    <property type="component" value="Chromosome II"/>
</dbReference>
<dbReference type="InterPro" id="IPR041373">
    <property type="entry name" value="RT_RNaseH"/>
</dbReference>
<comment type="catalytic activity">
    <reaction evidence="1">
        <text>Endonucleolytic cleavage to 5'-phosphomonoester.</text>
        <dbReference type="EC" id="3.1.26.4"/>
    </reaction>
</comment>
<evidence type="ECO:0000256" key="14">
    <source>
        <dbReference type="ARBA" id="ARBA00025590"/>
    </source>
</evidence>
<gene>
    <name evidence="19" type="primary">MPUL0B01970</name>
    <name evidence="19" type="ORF">METSCH_B01970</name>
</gene>
<dbReference type="PANTHER" id="PTHR37984">
    <property type="entry name" value="PROTEIN CBG26694"/>
    <property type="match status" value="1"/>
</dbReference>
<accession>A0A4V1ADV2</accession>
<dbReference type="InterPro" id="IPR021109">
    <property type="entry name" value="Peptidase_aspartic_dom_sf"/>
</dbReference>
<dbReference type="InterPro" id="IPR050951">
    <property type="entry name" value="Retrovirus_Pol_polyprotein"/>
</dbReference>
<dbReference type="InterPro" id="IPR041588">
    <property type="entry name" value="Integrase_H2C2"/>
</dbReference>
<dbReference type="GO" id="GO:0005737">
    <property type="term" value="C:cytoplasm"/>
    <property type="evidence" value="ECO:0007669"/>
    <property type="project" value="UniProtKB-SubCell"/>
</dbReference>
<proteinExistence type="predicted"/>
<feature type="domain" description="Integrase catalytic" evidence="18">
    <location>
        <begin position="909"/>
        <end position="1070"/>
    </location>
</feature>
<keyword evidence="13" id="KW-0539">Nucleus</keyword>
<feature type="compositionally biased region" description="Basic residues" evidence="16">
    <location>
        <begin position="1290"/>
        <end position="1299"/>
    </location>
</feature>
<evidence type="ECO:0000256" key="15">
    <source>
        <dbReference type="ARBA" id="ARBA00025615"/>
    </source>
</evidence>
<dbReference type="FunFam" id="1.10.340.70:FF:000001">
    <property type="entry name" value="Retrovirus-related Pol polyprotein from transposon gypsy-like Protein"/>
    <property type="match status" value="1"/>
</dbReference>
<keyword evidence="6" id="KW-0808">Transferase</keyword>
<evidence type="ECO:0000256" key="6">
    <source>
        <dbReference type="ARBA" id="ARBA00022679"/>
    </source>
</evidence>
<dbReference type="GO" id="GO:0003964">
    <property type="term" value="F:RNA-directed DNA polymerase activity"/>
    <property type="evidence" value="ECO:0007669"/>
    <property type="project" value="UniProtKB-KW"/>
</dbReference>
<dbReference type="PANTHER" id="PTHR37984:SF5">
    <property type="entry name" value="PROTEIN NYNRIN-LIKE"/>
    <property type="match status" value="1"/>
</dbReference>
<keyword evidence="12" id="KW-0695">RNA-directed DNA polymerase</keyword>
<keyword evidence="9" id="KW-0255">Endonuclease</keyword>
<dbReference type="GO" id="GO:0004523">
    <property type="term" value="F:RNA-DNA hybrid ribonuclease activity"/>
    <property type="evidence" value="ECO:0007669"/>
    <property type="project" value="UniProtKB-EC"/>
</dbReference>
<evidence type="ECO:0000313" key="20">
    <source>
        <dbReference type="Proteomes" id="UP000292447"/>
    </source>
</evidence>
<dbReference type="Pfam" id="PF17917">
    <property type="entry name" value="RT_RNaseH"/>
    <property type="match status" value="1"/>
</dbReference>
<evidence type="ECO:0000256" key="16">
    <source>
        <dbReference type="SAM" id="MobiDB-lite"/>
    </source>
</evidence>
<keyword evidence="10" id="KW-0378">Hydrolase</keyword>
<dbReference type="Gene3D" id="3.10.10.10">
    <property type="entry name" value="HIV Type 1 Reverse Transcriptase, subunit A, domain 1"/>
    <property type="match status" value="1"/>
</dbReference>
<dbReference type="SUPFAM" id="SSF56672">
    <property type="entry name" value="DNA/RNA polymerases"/>
    <property type="match status" value="1"/>
</dbReference>
<dbReference type="PROSITE" id="PS50878">
    <property type="entry name" value="RT_POL"/>
    <property type="match status" value="1"/>
</dbReference>
<dbReference type="PROSITE" id="PS50994">
    <property type="entry name" value="INTEGRASE"/>
    <property type="match status" value="1"/>
</dbReference>
<keyword evidence="11" id="KW-0694">RNA-binding</keyword>
<evidence type="ECO:0000256" key="11">
    <source>
        <dbReference type="ARBA" id="ARBA00022884"/>
    </source>
</evidence>
<evidence type="ECO:0000259" key="18">
    <source>
        <dbReference type="PROSITE" id="PS50994"/>
    </source>
</evidence>
<comment type="function">
    <text evidence="14">Reverse transcriptase/ribonuclease H (RT) is a multifunctional enzyme that catalyzes the conversion of the retro-elements RNA genome into dsDNA within the VLP. The enzyme displays a DNA polymerase activity that can copy either DNA or RNA templates, and a ribonuclease H (RNase H) activity that cleaves the RNA strand of RNA-DNA heteroduplexes during plus-strand synthesis and hydrolyzes RNA primers. The conversion leads to a linear dsDNA copy of the retrotransposon that includes long terminal repeats (LTRs) at both ends.</text>
</comment>
<dbReference type="InterPro" id="IPR036397">
    <property type="entry name" value="RNaseH_sf"/>
</dbReference>
<sequence>MDKRGSRRQRFGVGKRLRPMAQRILSPVIGREVPTEETPTDARLGILHFKDSPNSLDSELSSPLETERDVPLPDANTSSSEQHIQLTRLRMAGLEGSADDDGKRLKGERVHTRTEKALFLNLEVAGRKTVSALLDTGATADFIDSRLVAELNVTKYALANEGCIRLASEGLTVPVESEVTLDITCNGVRTRRGFFVYPQLTESIVLGTPFAIDFAKELNLSTQEFNGLPLDVKRPQTLAGFQASPIVCINAARLERHCKSRDNMVFTLLVKVIEYQPGVQPNATVFPHFDLEEFADVVTDHLPEGLPPKGSIQHSIEIIPGSEAPHRSPYRLSLQDKKELTMQIDGLLQDGKIEPCGSPFGAPVIFVKKKDGSKRLCVDYRALNNITVRERFPLPLIDDIFDALAGAKVFSSLDLHSGYHQVRIADEDVYKTAFVTPFGQYAWRVMPFGLTNAPSTFQHLMNKIFHPLLHKFVVVYLDDILVYSKTPREHAEHLKIVLQTLRENKLIAKAKKCFFFQTELKFLGHVLRPDGIFPDPDKIRTIKEWTEIKSIKQAQSFLGLCGYYRRFIHHYSKYTACIHDYIAGKVPWTETQQSMFDSLREKLMNPPILILPQPTSTFVLYTDASNYYMGAVLNQVDEDNKLQGVVAFESRKFKGAELNYDVREKEFLAIIHALKKWRHYLLDKPFVLYTDHHSLQFVLTQKTPSGRIARWLDVLAEYNFEIRYIQGPRNVVADCLSRKDIEAPPGKVEDSEHARTVAQLNRMLWSTTEMVAEPAQLIQLQQEYKRDPHFAQFYHLLQNKDEVVPPKLQVQLDRYTLVDDLLYYAITSADELRLCVPQGLSRHTLLHNVHDSNVGGHRGVHKTYERLMRQFYWFRMFKTVKKYVAQCEVCQQNKTSSRLPVGLLKPLPVPARPWQHITMDFVSAFGKAGKFDSILVVVDRLTKMGHLIPTTVNLTSKECAHLLLKHVFSLHGFPQTIVSDQDRLFKKNMWGAFMKIWGIETRFAVKSHPQTDGQSERTIRTISDIMRTMLNKPGQTFRWDELLPMVEFAYNDSEHNATKVSPFYANYGFHPRFFDSLPPTSFDDTNERVSAYVFALDQQLILHQVRDRMAESQNDMAFHANRRRRDLTFSVGDQVLVHRELTLLAEEPGRKFTKLWIGPVKVTRVINENAYEVALPMYLLASRQVKAFNVNSLKEFVPLSSEFEALPPLTCVDMLERATDLIAISEVTTDSLVTHWANSRLPVTLSITDYEAFPLAKRLALENAYNATVSADASFHSNSGGFAVSSRAAPSRHTRRSASRLRGLNDHPPRVRGRTQI</sequence>
<dbReference type="Pfam" id="PF17921">
    <property type="entry name" value="Integrase_H2C2"/>
    <property type="match status" value="1"/>
</dbReference>
<dbReference type="InterPro" id="IPR043502">
    <property type="entry name" value="DNA/RNA_pol_sf"/>
</dbReference>
<comment type="function">
    <text evidence="15">Integrase (IN) targets the VLP to the nucleus, where a subparticle preintegration complex (PIC) containing at least integrase and the newly synthesized dsDNA copy of the retrotransposon must transit the nuclear membrane. Once in the nucleus, integrase performs the integration of the dsDNA into the host genome.</text>
</comment>
<evidence type="ECO:0000256" key="3">
    <source>
        <dbReference type="ARBA" id="ARBA00004496"/>
    </source>
</evidence>
<evidence type="ECO:0000256" key="12">
    <source>
        <dbReference type="ARBA" id="ARBA00022918"/>
    </source>
</evidence>
<reference evidence="20" key="1">
    <citation type="submission" date="2019-03" db="EMBL/GenBank/DDBJ databases">
        <title>Snf2 controls pulcherriminic acid biosynthesis and connects pigmentation and antifungal activity of the yeast Metschnikowia pulcherrima.</title>
        <authorList>
            <person name="Gore-Lloyd D."/>
            <person name="Sumann I."/>
            <person name="Brachmann A.O."/>
            <person name="Schneeberger K."/>
            <person name="Ortiz-Merino R.A."/>
            <person name="Moreno-Beltran M."/>
            <person name="Schlaefli M."/>
            <person name="Kirner P."/>
            <person name="Santos Kron A."/>
            <person name="Wolfe K.H."/>
            <person name="Piel J."/>
            <person name="Ahrens C.H."/>
            <person name="Henk D."/>
            <person name="Freimoser F.M."/>
        </authorList>
    </citation>
    <scope>NUCLEOTIDE SEQUENCE [LARGE SCALE GENOMIC DNA]</scope>
    <source>
        <strain evidence="20">APC 1.2</strain>
    </source>
</reference>
<dbReference type="InterPro" id="IPR043128">
    <property type="entry name" value="Rev_trsase/Diguanyl_cyclase"/>
</dbReference>
<evidence type="ECO:0000256" key="8">
    <source>
        <dbReference type="ARBA" id="ARBA00022722"/>
    </source>
</evidence>
<dbReference type="GO" id="GO:0003723">
    <property type="term" value="F:RNA binding"/>
    <property type="evidence" value="ECO:0007669"/>
    <property type="project" value="UniProtKB-KW"/>
</dbReference>
<evidence type="ECO:0000313" key="19">
    <source>
        <dbReference type="EMBL" id="QBM87003.1"/>
    </source>
</evidence>
<evidence type="ECO:0000256" key="5">
    <source>
        <dbReference type="ARBA" id="ARBA00022490"/>
    </source>
</evidence>
<protein>
    <recommendedName>
        <fullName evidence="4">RNA-directed DNA polymerase</fullName>
        <ecNumber evidence="4">2.7.7.49</ecNumber>
    </recommendedName>
</protein>
<feature type="region of interest" description="Disordered" evidence="16">
    <location>
        <begin position="1283"/>
        <end position="1317"/>
    </location>
</feature>
<dbReference type="Gene3D" id="3.30.420.10">
    <property type="entry name" value="Ribonuclease H-like superfamily/Ribonuclease H"/>
    <property type="match status" value="1"/>
</dbReference>
<dbReference type="Gene3D" id="3.30.70.270">
    <property type="match status" value="2"/>
</dbReference>
<evidence type="ECO:0000256" key="9">
    <source>
        <dbReference type="ARBA" id="ARBA00022759"/>
    </source>
</evidence>
<evidence type="ECO:0000256" key="1">
    <source>
        <dbReference type="ARBA" id="ARBA00000077"/>
    </source>
</evidence>
<keyword evidence="5" id="KW-0963">Cytoplasm</keyword>
<dbReference type="Pfam" id="PF00078">
    <property type="entry name" value="RVT_1"/>
    <property type="match status" value="1"/>
</dbReference>
<dbReference type="SUPFAM" id="SSF53098">
    <property type="entry name" value="Ribonuclease H-like"/>
    <property type="match status" value="1"/>
</dbReference>
<keyword evidence="8" id="KW-0540">Nuclease</keyword>
<evidence type="ECO:0000259" key="17">
    <source>
        <dbReference type="PROSITE" id="PS50878"/>
    </source>
</evidence>
<evidence type="ECO:0000256" key="7">
    <source>
        <dbReference type="ARBA" id="ARBA00022695"/>
    </source>
</evidence>
<dbReference type="EC" id="2.7.7.49" evidence="4"/>
<evidence type="ECO:0000256" key="4">
    <source>
        <dbReference type="ARBA" id="ARBA00012493"/>
    </source>
</evidence>
<comment type="subcellular location">
    <subcellularLocation>
        <location evidence="3">Cytoplasm</location>
    </subcellularLocation>
    <subcellularLocation>
        <location evidence="2">Nucleus</location>
    </subcellularLocation>
</comment>
<dbReference type="CDD" id="cd01647">
    <property type="entry name" value="RT_LTR"/>
    <property type="match status" value="1"/>
</dbReference>
<dbReference type="InterPro" id="IPR000477">
    <property type="entry name" value="RT_dom"/>
</dbReference>
<feature type="domain" description="Reverse transcriptase" evidence="17">
    <location>
        <begin position="348"/>
        <end position="527"/>
    </location>
</feature>
<keyword evidence="7" id="KW-0548">Nucleotidyltransferase</keyword>
<evidence type="ECO:0000256" key="10">
    <source>
        <dbReference type="ARBA" id="ARBA00022801"/>
    </source>
</evidence>
<dbReference type="FunFam" id="3.30.70.270:FF:000020">
    <property type="entry name" value="Transposon Tf2-6 polyprotein-like Protein"/>
    <property type="match status" value="1"/>
</dbReference>
<feature type="region of interest" description="Disordered" evidence="16">
    <location>
        <begin position="48"/>
        <end position="82"/>
    </location>
</feature>
<dbReference type="CDD" id="cd09274">
    <property type="entry name" value="RNase_HI_RT_Ty3"/>
    <property type="match status" value="1"/>
</dbReference>
<feature type="compositionally biased region" description="Polar residues" evidence="16">
    <location>
        <begin position="52"/>
        <end position="64"/>
    </location>
</feature>
<dbReference type="InterPro" id="IPR012337">
    <property type="entry name" value="RNaseH-like_sf"/>
</dbReference>
<dbReference type="GO" id="GO:0005634">
    <property type="term" value="C:nucleus"/>
    <property type="evidence" value="ECO:0007669"/>
    <property type="project" value="UniProtKB-SubCell"/>
</dbReference>
<dbReference type="STRING" id="2163413.A0A4V1ADV2"/>
<keyword evidence="20" id="KW-1185">Reference proteome</keyword>
<dbReference type="EMBL" id="CP034457">
    <property type="protein sequence ID" value="QBM87003.1"/>
    <property type="molecule type" value="Genomic_DNA"/>
</dbReference>
<dbReference type="Gene3D" id="1.10.340.70">
    <property type="match status" value="1"/>
</dbReference>
<dbReference type="GO" id="GO:0015074">
    <property type="term" value="P:DNA integration"/>
    <property type="evidence" value="ECO:0007669"/>
    <property type="project" value="InterPro"/>
</dbReference>
<name>A0A4V1ADV2_9ASCO</name>
<dbReference type="InterPro" id="IPR001584">
    <property type="entry name" value="Integrase_cat-core"/>
</dbReference>
<dbReference type="Gene3D" id="2.40.70.10">
    <property type="entry name" value="Acid Proteases"/>
    <property type="match status" value="1"/>
</dbReference>
<dbReference type="CDD" id="cd00303">
    <property type="entry name" value="retropepsin_like"/>
    <property type="match status" value="1"/>
</dbReference>
<evidence type="ECO:0000256" key="13">
    <source>
        <dbReference type="ARBA" id="ARBA00023242"/>
    </source>
</evidence>
<organism evidence="19 20">
    <name type="scientific">Metschnikowia aff. pulcherrima</name>
    <dbReference type="NCBI Taxonomy" id="2163413"/>
    <lineage>
        <taxon>Eukaryota</taxon>
        <taxon>Fungi</taxon>
        <taxon>Dikarya</taxon>
        <taxon>Ascomycota</taxon>
        <taxon>Saccharomycotina</taxon>
        <taxon>Pichiomycetes</taxon>
        <taxon>Metschnikowiaceae</taxon>
        <taxon>Metschnikowia</taxon>
    </lineage>
</organism>
<evidence type="ECO:0000256" key="2">
    <source>
        <dbReference type="ARBA" id="ARBA00004123"/>
    </source>
</evidence>